<gene>
    <name evidence="2" type="ORF">GPECTOR_19g284</name>
</gene>
<organism evidence="2 3">
    <name type="scientific">Gonium pectorale</name>
    <name type="common">Green alga</name>
    <dbReference type="NCBI Taxonomy" id="33097"/>
    <lineage>
        <taxon>Eukaryota</taxon>
        <taxon>Viridiplantae</taxon>
        <taxon>Chlorophyta</taxon>
        <taxon>core chlorophytes</taxon>
        <taxon>Chlorophyceae</taxon>
        <taxon>CS clade</taxon>
        <taxon>Chlamydomonadales</taxon>
        <taxon>Volvocaceae</taxon>
        <taxon>Gonium</taxon>
    </lineage>
</organism>
<dbReference type="Proteomes" id="UP000075714">
    <property type="component" value="Unassembled WGS sequence"/>
</dbReference>
<feature type="region of interest" description="Disordered" evidence="1">
    <location>
        <begin position="98"/>
        <end position="145"/>
    </location>
</feature>
<reference evidence="3" key="1">
    <citation type="journal article" date="2016" name="Nat. Commun.">
        <title>The Gonium pectorale genome demonstrates co-option of cell cycle regulation during the evolution of multicellularity.</title>
        <authorList>
            <person name="Hanschen E.R."/>
            <person name="Marriage T.N."/>
            <person name="Ferris P.J."/>
            <person name="Hamaji T."/>
            <person name="Toyoda A."/>
            <person name="Fujiyama A."/>
            <person name="Neme R."/>
            <person name="Noguchi H."/>
            <person name="Minakuchi Y."/>
            <person name="Suzuki M."/>
            <person name="Kawai-Toyooka H."/>
            <person name="Smith D.R."/>
            <person name="Sparks H."/>
            <person name="Anderson J."/>
            <person name="Bakaric R."/>
            <person name="Luria V."/>
            <person name="Karger A."/>
            <person name="Kirschner M.W."/>
            <person name="Durand P.M."/>
            <person name="Michod R.E."/>
            <person name="Nozaki H."/>
            <person name="Olson B.J."/>
        </authorList>
    </citation>
    <scope>NUCLEOTIDE SEQUENCE [LARGE SCALE GENOMIC DNA]</scope>
    <source>
        <strain evidence="3">NIES-2863</strain>
    </source>
</reference>
<name>A0A150GJ42_GONPE</name>
<dbReference type="STRING" id="33097.A0A150GJ42"/>
<feature type="compositionally biased region" description="Low complexity" evidence="1">
    <location>
        <begin position="132"/>
        <end position="145"/>
    </location>
</feature>
<evidence type="ECO:0000313" key="2">
    <source>
        <dbReference type="EMBL" id="KXZ49833.1"/>
    </source>
</evidence>
<protein>
    <submittedName>
        <fullName evidence="2">Uncharacterized protein</fullName>
    </submittedName>
</protein>
<sequence>MTAFQSEPAHLDGAAEGSGGDADASSGRGGDNERGGGGEQLALEETTSGGSDGQWDAIMQGSADSWLLGIKSMLQDLQAANTSVSPYLQSFVANRASRTSRASRISRHATLAARKSRIRTTQTAGGGGPRGSGAPTVGRDTSAAAAADTRVEAMWPTLASCGIPGLSPGSGAAVTPSTAPAVPPRSGRQGGTAWPQTPAAWAEGAPTRGSVAFQPPLSAGATSEPAQPLPPPSGHPRASSLPGIEAPASPIMRAGHASPAARRVIGGPDGSGSGGSFSAGGGGCPEPSTPMLPPITYRPGSARFTDGGGYASGAAEASGELPVLRQVAVTYDGVGALEAAGAGEWCAGLAMDDLRRSL</sequence>
<feature type="region of interest" description="Disordered" evidence="1">
    <location>
        <begin position="1"/>
        <end position="57"/>
    </location>
</feature>
<comment type="caution">
    <text evidence="2">The sequence shown here is derived from an EMBL/GenBank/DDBJ whole genome shotgun (WGS) entry which is preliminary data.</text>
</comment>
<proteinExistence type="predicted"/>
<feature type="region of interest" description="Disordered" evidence="1">
    <location>
        <begin position="169"/>
        <end position="298"/>
    </location>
</feature>
<feature type="compositionally biased region" description="Gly residues" evidence="1">
    <location>
        <begin position="267"/>
        <end position="284"/>
    </location>
</feature>
<dbReference type="EMBL" id="LSYV01000020">
    <property type="protein sequence ID" value="KXZ49833.1"/>
    <property type="molecule type" value="Genomic_DNA"/>
</dbReference>
<dbReference type="AlphaFoldDB" id="A0A150GJ42"/>
<evidence type="ECO:0000256" key="1">
    <source>
        <dbReference type="SAM" id="MobiDB-lite"/>
    </source>
</evidence>
<accession>A0A150GJ42</accession>
<keyword evidence="3" id="KW-1185">Reference proteome</keyword>
<evidence type="ECO:0000313" key="3">
    <source>
        <dbReference type="Proteomes" id="UP000075714"/>
    </source>
</evidence>